<protein>
    <submittedName>
        <fullName evidence="1">Uncharacterized protein</fullName>
    </submittedName>
</protein>
<reference evidence="1" key="1">
    <citation type="journal article" date="2012" name="PLoS ONE">
        <title>Gene sets for utilization of primary and secondary nutrition supplies in the distal gut of endangered iberian lynx.</title>
        <authorList>
            <person name="Alcaide M."/>
            <person name="Messina E."/>
            <person name="Richter M."/>
            <person name="Bargiela R."/>
            <person name="Peplies J."/>
            <person name="Huws S.A."/>
            <person name="Newbold C.J."/>
            <person name="Golyshin P.N."/>
            <person name="Simon M.A."/>
            <person name="Lopez G."/>
            <person name="Yakimov M.M."/>
            <person name="Ferrer M."/>
        </authorList>
    </citation>
    <scope>NUCLEOTIDE SEQUENCE</scope>
</reference>
<dbReference type="AlphaFoldDB" id="J9FZZ7"/>
<name>J9FZZ7_9ZZZZ</name>
<proteinExistence type="predicted"/>
<accession>J9FZZ7</accession>
<evidence type="ECO:0000313" key="1">
    <source>
        <dbReference type="EMBL" id="EJW92934.1"/>
    </source>
</evidence>
<comment type="caution">
    <text evidence="1">The sequence shown here is derived from an EMBL/GenBank/DDBJ whole genome shotgun (WGS) entry which is preliminary data.</text>
</comment>
<sequence length="67" mass="7599">MLHVYDIKQSPADRLLLLMGVPVHCHREKQQGFASLHSVVSHSVNEVGKHIYKYCCPVKLLQCKNNG</sequence>
<organism evidence="1">
    <name type="scientific">gut metagenome</name>
    <dbReference type="NCBI Taxonomy" id="749906"/>
    <lineage>
        <taxon>unclassified sequences</taxon>
        <taxon>metagenomes</taxon>
        <taxon>organismal metagenomes</taxon>
    </lineage>
</organism>
<dbReference type="EMBL" id="AMCI01007257">
    <property type="protein sequence ID" value="EJW92934.1"/>
    <property type="molecule type" value="Genomic_DNA"/>
</dbReference>
<gene>
    <name evidence="1" type="ORF">EVA_18959</name>
</gene>